<evidence type="ECO:0000256" key="6">
    <source>
        <dbReference type="SAM" id="MobiDB-lite"/>
    </source>
</evidence>
<dbReference type="EMBL" id="BRXZ01007956">
    <property type="protein sequence ID" value="GMI36772.1"/>
    <property type="molecule type" value="Genomic_DNA"/>
</dbReference>
<organism evidence="7 8">
    <name type="scientific">Triparma retinervis</name>
    <dbReference type="NCBI Taxonomy" id="2557542"/>
    <lineage>
        <taxon>Eukaryota</taxon>
        <taxon>Sar</taxon>
        <taxon>Stramenopiles</taxon>
        <taxon>Ochrophyta</taxon>
        <taxon>Bolidophyceae</taxon>
        <taxon>Parmales</taxon>
        <taxon>Triparmaceae</taxon>
        <taxon>Triparma</taxon>
    </lineage>
</organism>
<comment type="function">
    <text evidence="5">Assembles a suppression complex (suppresome) by tethering SIRT1 and MDM2 to regulate composite modifications of p53/TP53. Confers both deacetylation-mediated functional inactivation, by SIRT1, and ubiquitination-dependent degradation, by MDM2, of p53/TP53, promoting a proliferative and cell survival behaviors. May play a role in the regulation of spermatogenesis.</text>
</comment>
<dbReference type="PANTHER" id="PTHR46511">
    <property type="entry name" value="MORN REPEAT-CONTAINING PROTEIN 3"/>
    <property type="match status" value="1"/>
</dbReference>
<sequence>MVPNKTYFKNKKLNNPNDGEFSHVPGSKYKGEWKNNKKWGFGTQTYRRGDVYEGEWENDRRSGKGTYYVLKNKKLSKEYAGDWLNDKKDGLGVFIDGSGNKYEGMWVDGLKHGEGKLVMKNGETYEGEWNEGVKQGLGTLTLENGDQYVGSFAGGKKEGPGRFFYYSTNKVYEGEWVDGAPKCGEFKSMPPRGGGTSETFLLPSLSLSDAQSVLSSAVAEVRQDRASRSGGGDGAFNEKDLEQIKLAFNSFSNNEGMVKIMDLQGLIESLGLNVGREDLDALLERIGAEADDDLTYAEFVDIVVVISGGV</sequence>
<evidence type="ECO:0000313" key="7">
    <source>
        <dbReference type="EMBL" id="GMI36772.1"/>
    </source>
</evidence>
<evidence type="ECO:0000256" key="1">
    <source>
        <dbReference type="ARBA" id="ARBA00004218"/>
    </source>
</evidence>
<comment type="subcellular location">
    <subcellularLocation>
        <location evidence="1">Cytoplasmic vesicle</location>
        <location evidence="1">Secretory vesicle</location>
        <location evidence="1">Acrosome</location>
    </subcellularLocation>
</comment>
<dbReference type="InterPro" id="IPR003409">
    <property type="entry name" value="MORN"/>
</dbReference>
<dbReference type="Pfam" id="PF02493">
    <property type="entry name" value="MORN"/>
    <property type="match status" value="7"/>
</dbReference>
<dbReference type="OrthoDB" id="270720at2759"/>
<dbReference type="SUPFAM" id="SSF82185">
    <property type="entry name" value="Histone H3 K4-specific methyltransferase SET7/9 N-terminal domain"/>
    <property type="match status" value="2"/>
</dbReference>
<evidence type="ECO:0000313" key="8">
    <source>
        <dbReference type="Proteomes" id="UP001165082"/>
    </source>
</evidence>
<dbReference type="SMART" id="SM00698">
    <property type="entry name" value="MORN"/>
    <property type="match status" value="6"/>
</dbReference>
<dbReference type="AlphaFoldDB" id="A0A9W7G9C8"/>
<reference evidence="7" key="1">
    <citation type="submission" date="2022-07" db="EMBL/GenBank/DDBJ databases">
        <title>Genome analysis of Parmales, a sister group of diatoms, reveals the evolutionary specialization of diatoms from phago-mixotrophs to photoautotrophs.</title>
        <authorList>
            <person name="Ban H."/>
            <person name="Sato S."/>
            <person name="Yoshikawa S."/>
            <person name="Kazumasa Y."/>
            <person name="Nakamura Y."/>
            <person name="Ichinomiya M."/>
            <person name="Saitoh K."/>
            <person name="Sato N."/>
            <person name="Blanc-Mathieu R."/>
            <person name="Endo H."/>
            <person name="Kuwata A."/>
            <person name="Ogata H."/>
        </authorList>
    </citation>
    <scope>NUCLEOTIDE SEQUENCE</scope>
</reference>
<evidence type="ECO:0000256" key="3">
    <source>
        <dbReference type="ARBA" id="ARBA00023329"/>
    </source>
</evidence>
<dbReference type="InterPro" id="IPR052472">
    <property type="entry name" value="MORN3"/>
</dbReference>
<dbReference type="InterPro" id="IPR011992">
    <property type="entry name" value="EF-hand-dom_pair"/>
</dbReference>
<dbReference type="Gene3D" id="1.10.238.10">
    <property type="entry name" value="EF-hand"/>
    <property type="match status" value="1"/>
</dbReference>
<evidence type="ECO:0000256" key="5">
    <source>
        <dbReference type="ARBA" id="ARBA00045851"/>
    </source>
</evidence>
<feature type="region of interest" description="Disordered" evidence="6">
    <location>
        <begin position="1"/>
        <end position="21"/>
    </location>
</feature>
<name>A0A9W7G9C8_9STRA</name>
<evidence type="ECO:0000256" key="2">
    <source>
        <dbReference type="ARBA" id="ARBA00022737"/>
    </source>
</evidence>
<protein>
    <recommendedName>
        <fullName evidence="4">MORN repeat-containing protein 3</fullName>
    </recommendedName>
</protein>
<keyword evidence="3" id="KW-0968">Cytoplasmic vesicle</keyword>
<dbReference type="Proteomes" id="UP001165082">
    <property type="component" value="Unassembled WGS sequence"/>
</dbReference>
<keyword evidence="2" id="KW-0677">Repeat</keyword>
<gene>
    <name evidence="7" type="ORF">TrRE_jg11539</name>
</gene>
<dbReference type="Gene3D" id="2.20.110.10">
    <property type="entry name" value="Histone H3 K4-specific methyltransferase SET7/9 N-terminal domain"/>
    <property type="match status" value="3"/>
</dbReference>
<dbReference type="SUPFAM" id="SSF47473">
    <property type="entry name" value="EF-hand"/>
    <property type="match status" value="1"/>
</dbReference>
<evidence type="ECO:0000256" key="4">
    <source>
        <dbReference type="ARBA" id="ARBA00039854"/>
    </source>
</evidence>
<proteinExistence type="predicted"/>
<dbReference type="PANTHER" id="PTHR46511:SF1">
    <property type="entry name" value="MORN REPEAT-CONTAINING PROTEIN 3"/>
    <property type="match status" value="1"/>
</dbReference>
<dbReference type="GO" id="GO:0001669">
    <property type="term" value="C:acrosomal vesicle"/>
    <property type="evidence" value="ECO:0007669"/>
    <property type="project" value="UniProtKB-SubCell"/>
</dbReference>
<accession>A0A9W7G9C8</accession>
<keyword evidence="8" id="KW-1185">Reference proteome</keyword>
<comment type="caution">
    <text evidence="7">The sequence shown here is derived from an EMBL/GenBank/DDBJ whole genome shotgun (WGS) entry which is preliminary data.</text>
</comment>